<dbReference type="Gene3D" id="1.10.437.20">
    <property type="entry name" value="dsDNA poxvirus"/>
    <property type="match status" value="1"/>
</dbReference>
<dbReference type="Proteomes" id="UP000174976">
    <property type="component" value="Segment"/>
</dbReference>
<dbReference type="InterPro" id="IPR022819">
    <property type="entry name" value="Poxvirus_Bcl-2-like"/>
</dbReference>
<proteinExistence type="predicted"/>
<organism evidence="1 2">
    <name type="scientific">Cowpox virus</name>
    <name type="common">CPV</name>
    <dbReference type="NCBI Taxonomy" id="10243"/>
    <lineage>
        <taxon>Viruses</taxon>
        <taxon>Varidnaviria</taxon>
        <taxon>Bamfordvirae</taxon>
        <taxon>Nucleocytoviricota</taxon>
        <taxon>Pokkesviricetes</taxon>
        <taxon>Chitovirales</taxon>
        <taxon>Poxviridae</taxon>
        <taxon>Chordopoxvirinae</taxon>
        <taxon>Orthopoxvirus</taxon>
        <taxon>Orthopoxvirus cowpox</taxon>
    </lineage>
</organism>
<organismHost>
    <name type="scientific">Myodes glareolus</name>
    <name type="common">Bank vole</name>
    <name type="synonym">Clethrionomys glareolus</name>
    <dbReference type="NCBI Taxonomy" id="447135"/>
</organismHost>
<accession>G0XSR9</accession>
<organismHost>
    <name type="scientific">Microtus agrestis</name>
    <name type="common">Short-tailed field vole</name>
    <dbReference type="NCBI Taxonomy" id="29092"/>
</organismHost>
<dbReference type="Pfam" id="PF06227">
    <property type="entry name" value="Poxv_Bcl-2-like"/>
    <property type="match status" value="1"/>
</dbReference>
<organismHost>
    <name type="scientific">Apodemus sylvaticus</name>
    <name type="common">European woodmouse</name>
    <dbReference type="NCBI Taxonomy" id="10129"/>
</organismHost>
<name>G0XSR9_COWPX</name>
<dbReference type="InterPro" id="IPR043018">
    <property type="entry name" value="Poxvirus_sf"/>
</dbReference>
<reference evidence="1 2" key="1">
    <citation type="journal article" date="2011" name="PLoS ONE">
        <title>Chasing Jenner's Vaccine: Revisiting Cowpox Virus Classification.</title>
        <authorList>
            <person name="Carroll D.S."/>
            <person name="Emerson G.L."/>
            <person name="Li Y."/>
            <person name="Sammons S."/>
            <person name="Olson V."/>
            <person name="Frace M."/>
            <person name="Nakazawa Y."/>
            <person name="Czerny C.P."/>
            <person name="Tryland M."/>
            <person name="Kolodziejek J."/>
            <person name="Nowotny N."/>
            <person name="Olsen-Rasmussen M."/>
            <person name="Khristova M."/>
            <person name="Govil D."/>
            <person name="Karem K."/>
            <person name="Damon I.K."/>
            <person name="Meyer H."/>
        </authorList>
    </citation>
    <scope>NUCLEOTIDE SEQUENCE [LARGE SCALE GENOMIC DNA]</scope>
    <source>
        <strain evidence="1">Austria 1999</strain>
    </source>
</reference>
<gene>
    <name evidence="1" type="ORF">CPXV_AUS1999_867_179</name>
</gene>
<organismHost>
    <name type="scientific">Bos taurus</name>
    <name type="common">Bovine</name>
    <dbReference type="NCBI Taxonomy" id="9913"/>
</organismHost>
<organismHost>
    <name type="scientific">Mus musculus</name>
    <name type="common">Mouse</name>
    <dbReference type="NCBI Taxonomy" id="10090"/>
</organismHost>
<organismHost>
    <name type="scientific">Homo sapiens</name>
    <name type="common">Human</name>
    <dbReference type="NCBI Taxonomy" id="9606"/>
</organismHost>
<organismHost>
    <name type="scientific">Felis catus</name>
    <name type="common">Cat</name>
    <name type="synonym">Felis silvestris catus</name>
    <dbReference type="NCBI Taxonomy" id="9685"/>
</organismHost>
<organismHost>
    <name type="scientific">Loxodonta africana</name>
    <name type="common">African elephant</name>
    <dbReference type="NCBI Taxonomy" id="9785"/>
</organismHost>
<protein>
    <submittedName>
        <fullName evidence="1">Toll/IL1-receptor [TIR]-like protein</fullName>
    </submittedName>
</protein>
<evidence type="ECO:0000313" key="1">
    <source>
        <dbReference type="EMBL" id="ADZ24183.1"/>
    </source>
</evidence>
<sequence length="194" mass="23170">MDIKIDISISGDKFTVTTTRKDNKENDERKKYLPLQKEKTTDVIKPDYLEYDDLLDRDEMSTILEEYFMYRGLLGLRIKYGRLFNEIRKFDNDAEEQFGTIEELKQKLRLNSEEGADNFIDYIKVQKQDIVKLTVYDCISMIGLCACVVDVWRKEKLFSRWKYCLRAIKLFIDDHMLDKIKSILQNRLVYVEMS</sequence>
<evidence type="ECO:0000313" key="2">
    <source>
        <dbReference type="Proteomes" id="UP000174976"/>
    </source>
</evidence>
<keyword evidence="1" id="KW-0675">Receptor</keyword>
<dbReference type="EMBL" id="HQ407377">
    <property type="protein sequence ID" value="ADZ24183.1"/>
    <property type="molecule type" value="Genomic_DNA"/>
</dbReference>